<proteinExistence type="predicted"/>
<accession>A0A0A8XTH8</accession>
<sequence length="43" mass="4806">MGIAARKALAIGNEKPRSRPGHRFEVLLPYPQFPHTPKASHVE</sequence>
<evidence type="ECO:0000313" key="1">
    <source>
        <dbReference type="EMBL" id="JAD17141.1"/>
    </source>
</evidence>
<reference evidence="1" key="1">
    <citation type="submission" date="2014-09" db="EMBL/GenBank/DDBJ databases">
        <authorList>
            <person name="Magalhaes I.L.F."/>
            <person name="Oliveira U."/>
            <person name="Santos F.R."/>
            <person name="Vidigal T.H.D.A."/>
            <person name="Brescovit A.D."/>
            <person name="Santos A.J."/>
        </authorList>
    </citation>
    <scope>NUCLEOTIDE SEQUENCE</scope>
    <source>
        <tissue evidence="1">Shoot tissue taken approximately 20 cm above the soil surface</tissue>
    </source>
</reference>
<reference evidence="1" key="2">
    <citation type="journal article" date="2015" name="Data Brief">
        <title>Shoot transcriptome of the giant reed, Arundo donax.</title>
        <authorList>
            <person name="Barrero R.A."/>
            <person name="Guerrero F.D."/>
            <person name="Moolhuijzen P."/>
            <person name="Goolsby J.A."/>
            <person name="Tidwell J."/>
            <person name="Bellgard S.E."/>
            <person name="Bellgard M.I."/>
        </authorList>
    </citation>
    <scope>NUCLEOTIDE SEQUENCE</scope>
    <source>
        <tissue evidence="1">Shoot tissue taken approximately 20 cm above the soil surface</tissue>
    </source>
</reference>
<protein>
    <submittedName>
        <fullName evidence="1">Uncharacterized protein</fullName>
    </submittedName>
</protein>
<organism evidence="1">
    <name type="scientific">Arundo donax</name>
    <name type="common">Giant reed</name>
    <name type="synonym">Donax arundinaceus</name>
    <dbReference type="NCBI Taxonomy" id="35708"/>
    <lineage>
        <taxon>Eukaryota</taxon>
        <taxon>Viridiplantae</taxon>
        <taxon>Streptophyta</taxon>
        <taxon>Embryophyta</taxon>
        <taxon>Tracheophyta</taxon>
        <taxon>Spermatophyta</taxon>
        <taxon>Magnoliopsida</taxon>
        <taxon>Liliopsida</taxon>
        <taxon>Poales</taxon>
        <taxon>Poaceae</taxon>
        <taxon>PACMAD clade</taxon>
        <taxon>Arundinoideae</taxon>
        <taxon>Arundineae</taxon>
        <taxon>Arundo</taxon>
    </lineage>
</organism>
<dbReference type="AlphaFoldDB" id="A0A0A8XTH8"/>
<dbReference type="EMBL" id="GBRH01280754">
    <property type="protein sequence ID" value="JAD17141.1"/>
    <property type="molecule type" value="Transcribed_RNA"/>
</dbReference>
<name>A0A0A8XTH8_ARUDO</name>